<dbReference type="EMBL" id="CP073721">
    <property type="protein sequence ID" value="UWZ37783.1"/>
    <property type="molecule type" value="Genomic_DNA"/>
</dbReference>
<organism evidence="1 2">
    <name type="scientific">Dactylosporangium roseum</name>
    <dbReference type="NCBI Taxonomy" id="47989"/>
    <lineage>
        <taxon>Bacteria</taxon>
        <taxon>Bacillati</taxon>
        <taxon>Actinomycetota</taxon>
        <taxon>Actinomycetes</taxon>
        <taxon>Micromonosporales</taxon>
        <taxon>Micromonosporaceae</taxon>
        <taxon>Dactylosporangium</taxon>
    </lineage>
</organism>
<gene>
    <name evidence="1" type="ORF">Drose_05795</name>
</gene>
<proteinExistence type="predicted"/>
<protein>
    <submittedName>
        <fullName evidence="1">Uncharacterized protein</fullName>
    </submittedName>
</protein>
<reference evidence="1" key="1">
    <citation type="submission" date="2021-04" db="EMBL/GenBank/DDBJ databases">
        <title>Biosynthetic gene clusters of Dactylosporangioum roseum.</title>
        <authorList>
            <person name="Hartkoorn R.C."/>
            <person name="Beaudoing E."/>
            <person name="Hot D."/>
            <person name="Moureu S."/>
        </authorList>
    </citation>
    <scope>NUCLEOTIDE SEQUENCE</scope>
    <source>
        <strain evidence="1">NRRL B-16295</strain>
    </source>
</reference>
<name>A0ABY5Z9W2_9ACTN</name>
<evidence type="ECO:0000313" key="2">
    <source>
        <dbReference type="Proteomes" id="UP001058271"/>
    </source>
</evidence>
<accession>A0ABY5Z9W2</accession>
<dbReference type="RefSeq" id="WP_260727146.1">
    <property type="nucleotide sequence ID" value="NZ_BAAABS010000033.1"/>
</dbReference>
<evidence type="ECO:0000313" key="1">
    <source>
        <dbReference type="EMBL" id="UWZ37783.1"/>
    </source>
</evidence>
<dbReference type="Proteomes" id="UP001058271">
    <property type="component" value="Chromosome"/>
</dbReference>
<sequence length="214" mass="23290">MTTTTDQAAEVAAWNAAHRPGTLIQWRRTPAAAWTTSTTWTDAYLLKGVPTLRPSSGEFAPLANVRVHPLTDRLAELDRVEVADLDFPPPDCEFCHVATSHDGDRFYCPQCRARWTSNGTDGSRCCVECGVHEAEVLGGDQQPRCLPCAAEVLAGTLDPTAPYECRRCGGEVVGIGREHGQPWAKRLCGLCSDAADRDADLNRWRTLRAGAGAR</sequence>
<keyword evidence="2" id="KW-1185">Reference proteome</keyword>